<comment type="caution">
    <text evidence="3">The sequence shown here is derived from an EMBL/GenBank/DDBJ whole genome shotgun (WGS) entry which is preliminary data.</text>
</comment>
<dbReference type="InterPro" id="IPR000639">
    <property type="entry name" value="Epox_hydrolase-like"/>
</dbReference>
<gene>
    <name evidence="3" type="ORF">RAE19_03290</name>
</gene>
<keyword evidence="4" id="KW-1185">Reference proteome</keyword>
<sequence>METRKMHIQGMEVQVEGSGPRTVLMLHGWPDTLAVWDGTVRALQNNHRCVRLTLPGFGEVQERPPVVPKLDDVVDALVAVIQTVSPGAPVTLMLHDWGCIFGYELAMRHPQRVEAVVAIDIGDHNARAYLQSLSLKQKLAVAAYQLWLAKAWMVGRYLHPGLGNRMTRWMAGLMRCPVPALQLSWTMNFPYVMQWFGMRGGLRTRPVQLTCPVLYVFGERKPFMFHSPRWLHTLRASEDGAAHALRCGHWVMLEQPEAFHALVLRWLAGRERRKTHRTARELQALRAK</sequence>
<dbReference type="EMBL" id="JAVBIK010000001">
    <property type="protein sequence ID" value="MDT7517769.1"/>
    <property type="molecule type" value="Genomic_DNA"/>
</dbReference>
<dbReference type="InterPro" id="IPR029058">
    <property type="entry name" value="AB_hydrolase_fold"/>
</dbReference>
<keyword evidence="1 3" id="KW-0378">Hydrolase</keyword>
<dbReference type="Pfam" id="PF12697">
    <property type="entry name" value="Abhydrolase_6"/>
    <property type="match status" value="1"/>
</dbReference>
<dbReference type="Gene3D" id="3.40.50.1820">
    <property type="entry name" value="alpha/beta hydrolase"/>
    <property type="match status" value="1"/>
</dbReference>
<protein>
    <submittedName>
        <fullName evidence="3">Alpha/beta hydrolase</fullName>
    </submittedName>
</protein>
<evidence type="ECO:0000313" key="4">
    <source>
        <dbReference type="Proteomes" id="UP001321700"/>
    </source>
</evidence>
<accession>A0ABU3KKI3</accession>
<proteinExistence type="predicted"/>
<feature type="domain" description="AB hydrolase-1" evidence="2">
    <location>
        <begin position="23"/>
        <end position="261"/>
    </location>
</feature>
<dbReference type="Proteomes" id="UP001321700">
    <property type="component" value="Unassembled WGS sequence"/>
</dbReference>
<dbReference type="SUPFAM" id="SSF53474">
    <property type="entry name" value="alpha/beta-Hydrolases"/>
    <property type="match status" value="1"/>
</dbReference>
<dbReference type="GO" id="GO:0016787">
    <property type="term" value="F:hydrolase activity"/>
    <property type="evidence" value="ECO:0007669"/>
    <property type="project" value="UniProtKB-KW"/>
</dbReference>
<reference evidence="3 4" key="1">
    <citation type="submission" date="2023-08" db="EMBL/GenBank/DDBJ databases">
        <title>Rhodoferax potami sp. nov. and Rhodoferax mekongensis sp. nov., isolated from the Mekong River in Thailand.</title>
        <authorList>
            <person name="Kitikhun S."/>
            <person name="Charoenyingcharoen P."/>
            <person name="Siriarchawattana P."/>
            <person name="Likhitrattanapisal S."/>
            <person name="Nilsakha T."/>
            <person name="Chanpet A."/>
            <person name="Rattanawaree P."/>
            <person name="Ingsriswang S."/>
        </authorList>
    </citation>
    <scope>NUCLEOTIDE SEQUENCE [LARGE SCALE GENOMIC DNA]</scope>
    <source>
        <strain evidence="3 4">TBRC 17660</strain>
    </source>
</reference>
<dbReference type="RefSeq" id="WP_313873575.1">
    <property type="nucleotide sequence ID" value="NZ_JAVBIK010000001.1"/>
</dbReference>
<evidence type="ECO:0000256" key="1">
    <source>
        <dbReference type="ARBA" id="ARBA00022801"/>
    </source>
</evidence>
<evidence type="ECO:0000259" key="2">
    <source>
        <dbReference type="Pfam" id="PF12697"/>
    </source>
</evidence>
<dbReference type="InterPro" id="IPR000073">
    <property type="entry name" value="AB_hydrolase_1"/>
</dbReference>
<dbReference type="PRINTS" id="PR00412">
    <property type="entry name" value="EPOXHYDRLASE"/>
</dbReference>
<dbReference type="PANTHER" id="PTHR43329">
    <property type="entry name" value="EPOXIDE HYDROLASE"/>
    <property type="match status" value="1"/>
</dbReference>
<organism evidence="3 4">
    <name type="scientific">Rhodoferax potami</name>
    <dbReference type="NCBI Taxonomy" id="3068338"/>
    <lineage>
        <taxon>Bacteria</taxon>
        <taxon>Pseudomonadati</taxon>
        <taxon>Pseudomonadota</taxon>
        <taxon>Betaproteobacteria</taxon>
        <taxon>Burkholderiales</taxon>
        <taxon>Comamonadaceae</taxon>
        <taxon>Rhodoferax</taxon>
    </lineage>
</organism>
<name>A0ABU3KKI3_9BURK</name>
<evidence type="ECO:0000313" key="3">
    <source>
        <dbReference type="EMBL" id="MDT7517769.1"/>
    </source>
</evidence>